<comment type="catalytic activity">
    <reaction evidence="1">
        <text>ATP + protein L-histidine = ADP + protein N-phospho-L-histidine.</text>
        <dbReference type="EC" id="2.7.13.3"/>
    </reaction>
</comment>
<feature type="compositionally biased region" description="Polar residues" evidence="6">
    <location>
        <begin position="1"/>
        <end position="10"/>
    </location>
</feature>
<dbReference type="InterPro" id="IPR005467">
    <property type="entry name" value="His_kinase_dom"/>
</dbReference>
<dbReference type="Gene3D" id="3.30.565.10">
    <property type="entry name" value="Histidine kinase-like ATPase, C-terminal domain"/>
    <property type="match status" value="1"/>
</dbReference>
<dbReference type="PROSITE" id="PS50109">
    <property type="entry name" value="HIS_KIN"/>
    <property type="match status" value="1"/>
</dbReference>
<keyword evidence="3" id="KW-0597">Phosphoprotein</keyword>
<dbReference type="EMBL" id="AOLK01000015">
    <property type="protein sequence ID" value="ELZ85986.1"/>
    <property type="molecule type" value="Genomic_DNA"/>
</dbReference>
<dbReference type="InterPro" id="IPR035965">
    <property type="entry name" value="PAS-like_dom_sf"/>
</dbReference>
<dbReference type="InterPro" id="IPR003594">
    <property type="entry name" value="HATPase_dom"/>
</dbReference>
<reference evidence="10 11" key="1">
    <citation type="journal article" date="2014" name="PLoS Genet.">
        <title>Phylogenetically driven sequencing of extremely halophilic archaea reveals strategies for static and dynamic osmo-response.</title>
        <authorList>
            <person name="Becker E.A."/>
            <person name="Seitzer P.M."/>
            <person name="Tritt A."/>
            <person name="Larsen D."/>
            <person name="Krusor M."/>
            <person name="Yao A.I."/>
            <person name="Wu D."/>
            <person name="Madern D."/>
            <person name="Eisen J.A."/>
            <person name="Darling A.E."/>
            <person name="Facciotti M.T."/>
        </authorList>
    </citation>
    <scope>NUCLEOTIDE SEQUENCE [LARGE SCALE GENOMIC DNA]</scope>
    <source>
        <strain evidence="10 11">ATCC BAA-1513</strain>
    </source>
</reference>
<sequence length="683" mass="75024">MTDSHSTMNDDSPERSADASDQLGVLSAVTAALTDVTERIGSVSTREDIEQPVCDRLAGADAIRFVWSGVVDESGSRVRPLAWAGTETDTVDWDTDTLDQNTSSSPSSTSIESVAAVQEALQTETVVLVESLAETPVSAGEPSESGHSVAVVPLTDDGRTDGVIIVEADDAVFTSDVTGALRNLGRAVAHGIHSADSSASESNSGRSSTALQHRREEFERIVADIEEYALFRLDASGHVESWNRGAEAIKGYSADEILGNHIRTFYTEADRDRGLPEQLLDEARENGRAEDEGWRVRADGTRFWASVVINALTDEDGTVRGFAKVTRDMTNRKRRERQLDAVFNSTFQFMGLLDTEGTVLRVNDAALELVEESREDILGRPAWETPWWQGDDERVAALKDAIERAASGEFVKYEVDIDTNQCDDDRPVTIDFSLTPVYDDDGDVSLVVPEGHDITVRKERARELRREQERLEFVNRVIRHNLLNGLNVVGARADILGDFVDDAGHTHLDTVRSRVDEMTDLVGTMRTFMNVIVEDEQHEFEARSISETVEDCVTAARDDYPDATISVGSIPDISVWADELLDEVVEQLLANAIQHNDTPHPTVTLDVATGDETVELCVSDDGPGIPDAEKHKIVDKRIEDLSNPSSGFGLFLVREIVEGYGGDIRIEDNDPEGSTFVVELPRP</sequence>
<feature type="domain" description="PAC" evidence="9">
    <location>
        <begin position="289"/>
        <end position="341"/>
    </location>
</feature>
<dbReference type="SMART" id="SM00387">
    <property type="entry name" value="HATPase_c"/>
    <property type="match status" value="1"/>
</dbReference>
<feature type="compositionally biased region" description="Low complexity" evidence="6">
    <location>
        <begin position="194"/>
        <end position="210"/>
    </location>
</feature>
<dbReference type="InterPro" id="IPR000014">
    <property type="entry name" value="PAS"/>
</dbReference>
<dbReference type="NCBIfam" id="TIGR00229">
    <property type="entry name" value="sensory_box"/>
    <property type="match status" value="2"/>
</dbReference>
<dbReference type="PANTHER" id="PTHR43304">
    <property type="entry name" value="PHYTOCHROME-LIKE PROTEIN CPH1"/>
    <property type="match status" value="1"/>
</dbReference>
<dbReference type="FunFam" id="3.30.450.20:FF:000155">
    <property type="entry name" value="Sensor histidine kinase TodS"/>
    <property type="match status" value="1"/>
</dbReference>
<keyword evidence="5" id="KW-0418">Kinase</keyword>
<dbReference type="InterPro" id="IPR001610">
    <property type="entry name" value="PAC"/>
</dbReference>
<dbReference type="InterPro" id="IPR000700">
    <property type="entry name" value="PAS-assoc_C"/>
</dbReference>
<protein>
    <recommendedName>
        <fullName evidence="2">histidine kinase</fullName>
        <ecNumber evidence="2">2.7.13.3</ecNumber>
    </recommendedName>
</protein>
<dbReference type="PROSITE" id="PS50112">
    <property type="entry name" value="PAS"/>
    <property type="match status" value="2"/>
</dbReference>
<accession>M0HNA7</accession>
<dbReference type="Pfam" id="PF02518">
    <property type="entry name" value="HATPase_c"/>
    <property type="match status" value="1"/>
</dbReference>
<dbReference type="Proteomes" id="UP000011612">
    <property type="component" value="Unassembled WGS sequence"/>
</dbReference>
<organism evidence="10 11">
    <name type="scientific">Haloferax elongans ATCC BAA-1513</name>
    <dbReference type="NCBI Taxonomy" id="1230453"/>
    <lineage>
        <taxon>Archaea</taxon>
        <taxon>Methanobacteriati</taxon>
        <taxon>Methanobacteriota</taxon>
        <taxon>Stenosarchaea group</taxon>
        <taxon>Halobacteria</taxon>
        <taxon>Halobacteriales</taxon>
        <taxon>Haloferacaceae</taxon>
        <taxon>Haloferax</taxon>
    </lineage>
</organism>
<dbReference type="SUPFAM" id="SSF55874">
    <property type="entry name" value="ATPase domain of HSP90 chaperone/DNA topoisomerase II/histidine kinase"/>
    <property type="match status" value="1"/>
</dbReference>
<dbReference type="InterPro" id="IPR052162">
    <property type="entry name" value="Sensor_kinase/Photoreceptor"/>
</dbReference>
<dbReference type="SMART" id="SM00091">
    <property type="entry name" value="PAS"/>
    <property type="match status" value="2"/>
</dbReference>
<dbReference type="RefSeq" id="WP_008324029.1">
    <property type="nucleotide sequence ID" value="NZ_AOLK01000015.1"/>
</dbReference>
<evidence type="ECO:0000256" key="1">
    <source>
        <dbReference type="ARBA" id="ARBA00000085"/>
    </source>
</evidence>
<evidence type="ECO:0000313" key="11">
    <source>
        <dbReference type="Proteomes" id="UP000011612"/>
    </source>
</evidence>
<dbReference type="InterPro" id="IPR036890">
    <property type="entry name" value="HATPase_C_sf"/>
</dbReference>
<evidence type="ECO:0000259" key="8">
    <source>
        <dbReference type="PROSITE" id="PS50112"/>
    </source>
</evidence>
<evidence type="ECO:0000259" key="9">
    <source>
        <dbReference type="PROSITE" id="PS50113"/>
    </source>
</evidence>
<dbReference type="InterPro" id="IPR004358">
    <property type="entry name" value="Sig_transdc_His_kin-like_C"/>
</dbReference>
<feature type="region of interest" description="Disordered" evidence="6">
    <location>
        <begin position="1"/>
        <end position="22"/>
    </location>
</feature>
<dbReference type="SMART" id="SM00086">
    <property type="entry name" value="PAC"/>
    <property type="match status" value="2"/>
</dbReference>
<dbReference type="InterPro" id="IPR029016">
    <property type="entry name" value="GAF-like_dom_sf"/>
</dbReference>
<dbReference type="PROSITE" id="PS50113">
    <property type="entry name" value="PAC"/>
    <property type="match status" value="2"/>
</dbReference>
<dbReference type="CDD" id="cd00075">
    <property type="entry name" value="HATPase"/>
    <property type="match status" value="1"/>
</dbReference>
<keyword evidence="4" id="KW-0808">Transferase</keyword>
<gene>
    <name evidence="10" type="ORF">C453_09223</name>
</gene>
<feature type="domain" description="Histidine kinase" evidence="7">
    <location>
        <begin position="477"/>
        <end position="683"/>
    </location>
</feature>
<evidence type="ECO:0000259" key="7">
    <source>
        <dbReference type="PROSITE" id="PS50109"/>
    </source>
</evidence>
<feature type="domain" description="PAS" evidence="8">
    <location>
        <begin position="335"/>
        <end position="380"/>
    </location>
</feature>
<evidence type="ECO:0000313" key="10">
    <source>
        <dbReference type="EMBL" id="ELZ85986.1"/>
    </source>
</evidence>
<dbReference type="Gene3D" id="3.30.450.20">
    <property type="entry name" value="PAS domain"/>
    <property type="match status" value="2"/>
</dbReference>
<dbReference type="Pfam" id="PF08448">
    <property type="entry name" value="PAS_4"/>
    <property type="match status" value="1"/>
</dbReference>
<evidence type="ECO:0000256" key="6">
    <source>
        <dbReference type="SAM" id="MobiDB-lite"/>
    </source>
</evidence>
<dbReference type="STRING" id="1230453.C453_09223"/>
<dbReference type="PATRIC" id="fig|1230453.4.peg.1808"/>
<dbReference type="SUPFAM" id="SSF55785">
    <property type="entry name" value="PYP-like sensor domain (PAS domain)"/>
    <property type="match status" value="2"/>
</dbReference>
<name>M0HNA7_HALEO</name>
<feature type="region of interest" description="Disordered" evidence="6">
    <location>
        <begin position="92"/>
        <end position="111"/>
    </location>
</feature>
<dbReference type="Pfam" id="PF13426">
    <property type="entry name" value="PAS_9"/>
    <property type="match status" value="1"/>
</dbReference>
<dbReference type="EC" id="2.7.13.3" evidence="2"/>
<feature type="domain" description="PAC" evidence="9">
    <location>
        <begin position="413"/>
        <end position="466"/>
    </location>
</feature>
<evidence type="ECO:0000256" key="5">
    <source>
        <dbReference type="ARBA" id="ARBA00022777"/>
    </source>
</evidence>
<dbReference type="GO" id="GO:0004673">
    <property type="term" value="F:protein histidine kinase activity"/>
    <property type="evidence" value="ECO:0007669"/>
    <property type="project" value="UniProtKB-EC"/>
</dbReference>
<dbReference type="Gene3D" id="3.30.450.40">
    <property type="match status" value="1"/>
</dbReference>
<proteinExistence type="predicted"/>
<dbReference type="PANTHER" id="PTHR43304:SF1">
    <property type="entry name" value="PAC DOMAIN-CONTAINING PROTEIN"/>
    <property type="match status" value="1"/>
</dbReference>
<dbReference type="SUPFAM" id="SSF55781">
    <property type="entry name" value="GAF domain-like"/>
    <property type="match status" value="1"/>
</dbReference>
<feature type="domain" description="PAS" evidence="8">
    <location>
        <begin position="214"/>
        <end position="287"/>
    </location>
</feature>
<comment type="caution">
    <text evidence="10">The sequence shown here is derived from an EMBL/GenBank/DDBJ whole genome shotgun (WGS) entry which is preliminary data.</text>
</comment>
<evidence type="ECO:0000256" key="4">
    <source>
        <dbReference type="ARBA" id="ARBA00022679"/>
    </source>
</evidence>
<dbReference type="AlphaFoldDB" id="M0HNA7"/>
<evidence type="ECO:0000256" key="2">
    <source>
        <dbReference type="ARBA" id="ARBA00012438"/>
    </source>
</evidence>
<feature type="region of interest" description="Disordered" evidence="6">
    <location>
        <begin position="193"/>
        <end position="212"/>
    </location>
</feature>
<dbReference type="CDD" id="cd00130">
    <property type="entry name" value="PAS"/>
    <property type="match status" value="2"/>
</dbReference>
<evidence type="ECO:0000256" key="3">
    <source>
        <dbReference type="ARBA" id="ARBA00022553"/>
    </source>
</evidence>
<dbReference type="PRINTS" id="PR00344">
    <property type="entry name" value="BCTRLSENSOR"/>
</dbReference>
<keyword evidence="11" id="KW-1185">Reference proteome</keyword>
<dbReference type="InterPro" id="IPR013656">
    <property type="entry name" value="PAS_4"/>
</dbReference>